<name>A0A0L0V9W6_9BASI</name>
<evidence type="ECO:0000256" key="1">
    <source>
        <dbReference type="SAM" id="SignalP"/>
    </source>
</evidence>
<comment type="caution">
    <text evidence="2">The sequence shown here is derived from an EMBL/GenBank/DDBJ whole genome shotgun (WGS) entry which is preliminary data.</text>
</comment>
<dbReference type="AlphaFoldDB" id="A0A0L0V9W6"/>
<organism evidence="2 3">
    <name type="scientific">Puccinia striiformis f. sp. tritici PST-78</name>
    <dbReference type="NCBI Taxonomy" id="1165861"/>
    <lineage>
        <taxon>Eukaryota</taxon>
        <taxon>Fungi</taxon>
        <taxon>Dikarya</taxon>
        <taxon>Basidiomycota</taxon>
        <taxon>Pucciniomycotina</taxon>
        <taxon>Pucciniomycetes</taxon>
        <taxon>Pucciniales</taxon>
        <taxon>Pucciniaceae</taxon>
        <taxon>Puccinia</taxon>
    </lineage>
</organism>
<dbReference type="EMBL" id="AJIL01000087">
    <property type="protein sequence ID" value="KNE96082.1"/>
    <property type="molecule type" value="Genomic_DNA"/>
</dbReference>
<feature type="chain" id="PRO_5005549639" evidence="1">
    <location>
        <begin position="22"/>
        <end position="199"/>
    </location>
</feature>
<feature type="signal peptide" evidence="1">
    <location>
        <begin position="1"/>
        <end position="21"/>
    </location>
</feature>
<dbReference type="Proteomes" id="UP000054564">
    <property type="component" value="Unassembled WGS sequence"/>
</dbReference>
<proteinExistence type="predicted"/>
<evidence type="ECO:0000313" key="2">
    <source>
        <dbReference type="EMBL" id="KNE96082.1"/>
    </source>
</evidence>
<reference evidence="3" key="1">
    <citation type="submission" date="2014-03" db="EMBL/GenBank/DDBJ databases">
        <title>The Genome Sequence of Puccinia striiformis f. sp. tritici PST-78.</title>
        <authorList>
            <consortium name="The Broad Institute Genome Sequencing Platform"/>
            <person name="Cuomo C."/>
            <person name="Hulbert S."/>
            <person name="Chen X."/>
            <person name="Walker B."/>
            <person name="Young S.K."/>
            <person name="Zeng Q."/>
            <person name="Gargeya S."/>
            <person name="Fitzgerald M."/>
            <person name="Haas B."/>
            <person name="Abouelleil A."/>
            <person name="Alvarado L."/>
            <person name="Arachchi H.M."/>
            <person name="Berlin A.M."/>
            <person name="Chapman S.B."/>
            <person name="Goldberg J."/>
            <person name="Griggs A."/>
            <person name="Gujja S."/>
            <person name="Hansen M."/>
            <person name="Howarth C."/>
            <person name="Imamovic A."/>
            <person name="Larimer J."/>
            <person name="McCowan C."/>
            <person name="Montmayeur A."/>
            <person name="Murphy C."/>
            <person name="Neiman D."/>
            <person name="Pearson M."/>
            <person name="Priest M."/>
            <person name="Roberts A."/>
            <person name="Saif S."/>
            <person name="Shea T."/>
            <person name="Sisk P."/>
            <person name="Sykes S."/>
            <person name="Wortman J."/>
            <person name="Nusbaum C."/>
            <person name="Birren B."/>
        </authorList>
    </citation>
    <scope>NUCLEOTIDE SEQUENCE [LARGE SCALE GENOMIC DNA]</scope>
    <source>
        <strain evidence="3">race PST-78</strain>
    </source>
</reference>
<protein>
    <submittedName>
        <fullName evidence="2">Uncharacterized protein</fullName>
    </submittedName>
</protein>
<keyword evidence="3" id="KW-1185">Reference proteome</keyword>
<gene>
    <name evidence="2" type="ORF">PSTG_10654</name>
</gene>
<evidence type="ECO:0000313" key="3">
    <source>
        <dbReference type="Proteomes" id="UP000054564"/>
    </source>
</evidence>
<keyword evidence="1" id="KW-0732">Signal</keyword>
<sequence>MVAFNFGVIAASLLAIALVVADPNNERLAARELSPEAQTKGRVSDKLDSLGKNLKWLDEAVNQENLNSRVARERMAGYYQLFQDSFQYAIDCGSLCFQSGSVVNVSAYEAFKQMNQLAKDVAQKYGSGASTVLSPFSAYDGSIYRRVQPRRYPTLQPSARRFCRFYGEGGIPSDRRSCYPNAASMNVAFFVFTLNSAII</sequence>
<accession>A0A0L0V9W6</accession>